<evidence type="ECO:0000313" key="3">
    <source>
        <dbReference type="Proteomes" id="UP001140560"/>
    </source>
</evidence>
<evidence type="ECO:0000313" key="2">
    <source>
        <dbReference type="EMBL" id="KAJ4366769.1"/>
    </source>
</evidence>
<name>A0A9W9CJW0_9PLEO</name>
<feature type="region of interest" description="Disordered" evidence="1">
    <location>
        <begin position="78"/>
        <end position="97"/>
    </location>
</feature>
<reference evidence="2" key="1">
    <citation type="submission" date="2022-10" db="EMBL/GenBank/DDBJ databases">
        <title>Tapping the CABI collections for fungal endophytes: first genome assemblies for Collariella, Neodidymelliopsis, Ascochyta clinopodiicola, Didymella pomorum, Didymosphaeria variabile, Neocosmospora piperis and Neocucurbitaria cava.</title>
        <authorList>
            <person name="Hill R."/>
        </authorList>
    </citation>
    <scope>NUCLEOTIDE SEQUENCE</scope>
    <source>
        <strain evidence="2">IMI 356814</strain>
    </source>
</reference>
<evidence type="ECO:0000256" key="1">
    <source>
        <dbReference type="SAM" id="MobiDB-lite"/>
    </source>
</evidence>
<sequence length="140" mass="15757">MCQLHGTFFEIDIIEVSMTDKNSQQKGKAKTIIRAGFGRDDLSQSTGNEFVGEWPLSHGLRKDWIRARNARSYHKGCQKGELGHGDQDAQASADPHNCHYRKQTDRHLFPVSLLVACRELKSCDNQLNADDDATKSLIND</sequence>
<comment type="caution">
    <text evidence="2">The sequence shown here is derived from an EMBL/GenBank/DDBJ whole genome shotgun (WGS) entry which is preliminary data.</text>
</comment>
<dbReference type="Proteomes" id="UP001140560">
    <property type="component" value="Unassembled WGS sequence"/>
</dbReference>
<gene>
    <name evidence="2" type="ORF">N0V83_007294</name>
</gene>
<keyword evidence="3" id="KW-1185">Reference proteome</keyword>
<protein>
    <submittedName>
        <fullName evidence="2">Uncharacterized protein</fullName>
    </submittedName>
</protein>
<organism evidence="2 3">
    <name type="scientific">Neocucurbitaria cava</name>
    <dbReference type="NCBI Taxonomy" id="798079"/>
    <lineage>
        <taxon>Eukaryota</taxon>
        <taxon>Fungi</taxon>
        <taxon>Dikarya</taxon>
        <taxon>Ascomycota</taxon>
        <taxon>Pezizomycotina</taxon>
        <taxon>Dothideomycetes</taxon>
        <taxon>Pleosporomycetidae</taxon>
        <taxon>Pleosporales</taxon>
        <taxon>Pleosporineae</taxon>
        <taxon>Cucurbitariaceae</taxon>
        <taxon>Neocucurbitaria</taxon>
    </lineage>
</organism>
<dbReference type="EMBL" id="JAPEUY010000013">
    <property type="protein sequence ID" value="KAJ4366769.1"/>
    <property type="molecule type" value="Genomic_DNA"/>
</dbReference>
<accession>A0A9W9CJW0</accession>
<dbReference type="AlphaFoldDB" id="A0A9W9CJW0"/>
<proteinExistence type="predicted"/>